<comment type="caution">
    <text evidence="6">The sequence shown here is derived from an EMBL/GenBank/DDBJ whole genome shotgun (WGS) entry which is preliminary data.</text>
</comment>
<dbReference type="SUPFAM" id="SSF46785">
    <property type="entry name" value="Winged helix' DNA-binding domain"/>
    <property type="match status" value="1"/>
</dbReference>
<sequence>MATKSASTLAKGLHLLSAIIADEGRTSMSMVAKKSGIPLPTAHRLALTLEEEGFLVRVRKGYYHPGPALSISREPTPEAQVAVRLRRPLARLARTYDAFTHFGILDDGMVTYLVRETGTDGELFTAERIQLEAYCSAIGKILLAGLAPGELDAYLANGPFVALTRNTLTDPAEIRRELDEVRARGLAFDRFEIRDDLFCIAVPVMDSDGFGIGAISVSVLGAAPDTPMIARLRRALRKIAASASMISAAHGERSVASRVARAHGGN</sequence>
<dbReference type="Pfam" id="PF09339">
    <property type="entry name" value="HTH_IclR"/>
    <property type="match status" value="1"/>
</dbReference>
<keyword evidence="2" id="KW-0238">DNA-binding</keyword>
<dbReference type="Gene3D" id="1.10.10.10">
    <property type="entry name" value="Winged helix-like DNA-binding domain superfamily/Winged helix DNA-binding domain"/>
    <property type="match status" value="1"/>
</dbReference>
<accession>A0ABT5WQV4</accession>
<evidence type="ECO:0000313" key="7">
    <source>
        <dbReference type="Proteomes" id="UP001216253"/>
    </source>
</evidence>
<feature type="domain" description="HTH iclR-type" evidence="4">
    <location>
        <begin position="6"/>
        <end position="67"/>
    </location>
</feature>
<dbReference type="EMBL" id="JARESE010000038">
    <property type="protein sequence ID" value="MDE8652435.1"/>
    <property type="molecule type" value="Genomic_DNA"/>
</dbReference>
<keyword evidence="7" id="KW-1185">Reference proteome</keyword>
<feature type="domain" description="IclR-ED" evidence="5">
    <location>
        <begin position="67"/>
        <end position="252"/>
    </location>
</feature>
<dbReference type="SUPFAM" id="SSF55781">
    <property type="entry name" value="GAF domain-like"/>
    <property type="match status" value="1"/>
</dbReference>
<keyword evidence="1" id="KW-0805">Transcription regulation</keyword>
<protein>
    <submittedName>
        <fullName evidence="6">IclR family transcriptional regulator</fullName>
    </submittedName>
</protein>
<evidence type="ECO:0000259" key="5">
    <source>
        <dbReference type="PROSITE" id="PS51078"/>
    </source>
</evidence>
<dbReference type="Gene3D" id="3.30.450.40">
    <property type="match status" value="1"/>
</dbReference>
<dbReference type="InterPro" id="IPR014757">
    <property type="entry name" value="Tscrpt_reg_IclR_C"/>
</dbReference>
<dbReference type="RefSeq" id="WP_275228519.1">
    <property type="nucleotide sequence ID" value="NZ_JARESE010000038.1"/>
</dbReference>
<dbReference type="PROSITE" id="PS51078">
    <property type="entry name" value="ICLR_ED"/>
    <property type="match status" value="1"/>
</dbReference>
<dbReference type="PANTHER" id="PTHR30136:SF24">
    <property type="entry name" value="HTH-TYPE TRANSCRIPTIONAL REPRESSOR ALLR"/>
    <property type="match status" value="1"/>
</dbReference>
<dbReference type="PROSITE" id="PS51077">
    <property type="entry name" value="HTH_ICLR"/>
    <property type="match status" value="1"/>
</dbReference>
<dbReference type="InterPro" id="IPR029016">
    <property type="entry name" value="GAF-like_dom_sf"/>
</dbReference>
<reference evidence="6 7" key="1">
    <citation type="submission" date="2023-03" db="EMBL/GenBank/DDBJ databases">
        <title>NovoSphingobium album sp. nov. isolated from polycyclic aromatic hydrocarbons- and heavy-metal polluted soil.</title>
        <authorList>
            <person name="Liu Z."/>
            <person name="Wang K."/>
        </authorList>
    </citation>
    <scope>NUCLEOTIDE SEQUENCE [LARGE SCALE GENOMIC DNA]</scope>
    <source>
        <strain evidence="6 7">H3SJ31-1</strain>
    </source>
</reference>
<dbReference type="Proteomes" id="UP001216253">
    <property type="component" value="Unassembled WGS sequence"/>
</dbReference>
<evidence type="ECO:0000313" key="6">
    <source>
        <dbReference type="EMBL" id="MDE8652435.1"/>
    </source>
</evidence>
<evidence type="ECO:0000256" key="2">
    <source>
        <dbReference type="ARBA" id="ARBA00023125"/>
    </source>
</evidence>
<dbReference type="Pfam" id="PF01614">
    <property type="entry name" value="IclR_C"/>
    <property type="match status" value="1"/>
</dbReference>
<evidence type="ECO:0000256" key="3">
    <source>
        <dbReference type="ARBA" id="ARBA00023163"/>
    </source>
</evidence>
<evidence type="ECO:0000256" key="1">
    <source>
        <dbReference type="ARBA" id="ARBA00023015"/>
    </source>
</evidence>
<organism evidence="6 7">
    <name type="scientific">Novosphingobium album</name>
    <name type="common">ex Liu et al. 2023</name>
    <dbReference type="NCBI Taxonomy" id="3031130"/>
    <lineage>
        <taxon>Bacteria</taxon>
        <taxon>Pseudomonadati</taxon>
        <taxon>Pseudomonadota</taxon>
        <taxon>Alphaproteobacteria</taxon>
        <taxon>Sphingomonadales</taxon>
        <taxon>Sphingomonadaceae</taxon>
        <taxon>Novosphingobium</taxon>
    </lineage>
</organism>
<proteinExistence type="predicted"/>
<name>A0ABT5WQV4_9SPHN</name>
<evidence type="ECO:0000259" key="4">
    <source>
        <dbReference type="PROSITE" id="PS51077"/>
    </source>
</evidence>
<dbReference type="SMART" id="SM00346">
    <property type="entry name" value="HTH_ICLR"/>
    <property type="match status" value="1"/>
</dbReference>
<dbReference type="InterPro" id="IPR005471">
    <property type="entry name" value="Tscrpt_reg_IclR_N"/>
</dbReference>
<dbReference type="InterPro" id="IPR036388">
    <property type="entry name" value="WH-like_DNA-bd_sf"/>
</dbReference>
<gene>
    <name evidence="6" type="ORF">PYV00_12050</name>
</gene>
<dbReference type="PANTHER" id="PTHR30136">
    <property type="entry name" value="HELIX-TURN-HELIX TRANSCRIPTIONAL REGULATOR, ICLR FAMILY"/>
    <property type="match status" value="1"/>
</dbReference>
<keyword evidence="3" id="KW-0804">Transcription</keyword>
<dbReference type="InterPro" id="IPR050707">
    <property type="entry name" value="HTH_MetabolicPath_Reg"/>
</dbReference>
<dbReference type="InterPro" id="IPR036390">
    <property type="entry name" value="WH_DNA-bd_sf"/>
</dbReference>